<feature type="compositionally biased region" description="Basic residues" evidence="1">
    <location>
        <begin position="61"/>
        <end position="72"/>
    </location>
</feature>
<feature type="region of interest" description="Disordered" evidence="1">
    <location>
        <begin position="57"/>
        <end position="86"/>
    </location>
</feature>
<sequence>MRAFVVFQESLYDQAKFDAYRKVVMPTLAAFEGKIIVRAVTFSPLLYLQSHALPASMGNRSFHKGKRTRPRAKSPQSLGTPQPTKLLAPCCFSGICSNLL</sequence>
<keyword evidence="3" id="KW-1185">Reference proteome</keyword>
<evidence type="ECO:0000313" key="2">
    <source>
        <dbReference type="EMBL" id="PZV37217.1"/>
    </source>
</evidence>
<dbReference type="AlphaFoldDB" id="A0A2W7C2Q3"/>
<gene>
    <name evidence="2" type="ORF">B5V02_12810</name>
</gene>
<organism evidence="2 3">
    <name type="scientific">Mesorhizobium kowhaii</name>
    <dbReference type="NCBI Taxonomy" id="1300272"/>
    <lineage>
        <taxon>Bacteria</taxon>
        <taxon>Pseudomonadati</taxon>
        <taxon>Pseudomonadota</taxon>
        <taxon>Alphaproteobacteria</taxon>
        <taxon>Hyphomicrobiales</taxon>
        <taxon>Phyllobacteriaceae</taxon>
        <taxon>Mesorhizobium</taxon>
    </lineage>
</organism>
<feature type="compositionally biased region" description="Polar residues" evidence="1">
    <location>
        <begin position="74"/>
        <end position="83"/>
    </location>
</feature>
<reference evidence="3" key="1">
    <citation type="submission" date="2017-03" db="EMBL/GenBank/DDBJ databases">
        <authorList>
            <person name="Safronova V.I."/>
            <person name="Sazanova A.L."/>
            <person name="Chirak E.R."/>
        </authorList>
    </citation>
    <scope>NUCLEOTIDE SEQUENCE [LARGE SCALE GENOMIC DNA]</scope>
    <source>
        <strain evidence="3">Ach-343</strain>
    </source>
</reference>
<evidence type="ECO:0000313" key="3">
    <source>
        <dbReference type="Proteomes" id="UP000248616"/>
    </source>
</evidence>
<comment type="caution">
    <text evidence="2">The sequence shown here is derived from an EMBL/GenBank/DDBJ whole genome shotgun (WGS) entry which is preliminary data.</text>
</comment>
<accession>A0A2W7C2Q3</accession>
<evidence type="ECO:0000256" key="1">
    <source>
        <dbReference type="SAM" id="MobiDB-lite"/>
    </source>
</evidence>
<dbReference type="Proteomes" id="UP000248616">
    <property type="component" value="Unassembled WGS sequence"/>
</dbReference>
<protein>
    <submittedName>
        <fullName evidence="2">Uncharacterized protein</fullName>
    </submittedName>
</protein>
<proteinExistence type="predicted"/>
<name>A0A2W7C2Q3_9HYPH</name>
<dbReference type="EMBL" id="MZXV01000032">
    <property type="protein sequence ID" value="PZV37217.1"/>
    <property type="molecule type" value="Genomic_DNA"/>
</dbReference>